<sequence>MSTSTKTPASIRQGGPGASHENAKAPLDIKKPPPGPDGPRRSKISGGGGESDRHHSHEAERKGGGSRPAHRNDGS</sequence>
<gene>
    <name evidence="2" type="ORF">SAMN04488115_102591</name>
</gene>
<protein>
    <submittedName>
        <fullName evidence="2">Uncharacterized protein</fullName>
    </submittedName>
</protein>
<dbReference type="RefSeq" id="WP_103871783.1">
    <property type="nucleotide sequence ID" value="NZ_FNUY01000002.1"/>
</dbReference>
<feature type="compositionally biased region" description="Basic and acidic residues" evidence="1">
    <location>
        <begin position="21"/>
        <end position="31"/>
    </location>
</feature>
<feature type="compositionally biased region" description="Basic and acidic residues" evidence="1">
    <location>
        <begin position="50"/>
        <end position="63"/>
    </location>
</feature>
<reference evidence="2 3" key="1">
    <citation type="submission" date="2016-10" db="EMBL/GenBank/DDBJ databases">
        <authorList>
            <person name="de Groot N.N."/>
        </authorList>
    </citation>
    <scope>NUCLEOTIDE SEQUENCE [LARGE SCALE GENOMIC DNA]</scope>
    <source>
        <strain evidence="2 3">DSM 26656</strain>
    </source>
</reference>
<dbReference type="AlphaFoldDB" id="A0A1H5W823"/>
<keyword evidence="3" id="KW-1185">Reference proteome</keyword>
<proteinExistence type="predicted"/>
<evidence type="ECO:0000256" key="1">
    <source>
        <dbReference type="SAM" id="MobiDB-lite"/>
    </source>
</evidence>
<dbReference type="OrthoDB" id="7205490at2"/>
<accession>A0A1H5W823</accession>
<dbReference type="EMBL" id="FNUY01000002">
    <property type="protein sequence ID" value="SEF95625.1"/>
    <property type="molecule type" value="Genomic_DNA"/>
</dbReference>
<name>A0A1H5W823_9HYPH</name>
<evidence type="ECO:0000313" key="3">
    <source>
        <dbReference type="Proteomes" id="UP000236743"/>
    </source>
</evidence>
<evidence type="ECO:0000313" key="2">
    <source>
        <dbReference type="EMBL" id="SEF95625.1"/>
    </source>
</evidence>
<feature type="compositionally biased region" description="Polar residues" evidence="1">
    <location>
        <begin position="1"/>
        <end position="10"/>
    </location>
</feature>
<feature type="region of interest" description="Disordered" evidence="1">
    <location>
        <begin position="1"/>
        <end position="75"/>
    </location>
</feature>
<organism evidence="2 3">
    <name type="scientific">Bosea lathyri</name>
    <dbReference type="NCBI Taxonomy" id="1036778"/>
    <lineage>
        <taxon>Bacteria</taxon>
        <taxon>Pseudomonadati</taxon>
        <taxon>Pseudomonadota</taxon>
        <taxon>Alphaproteobacteria</taxon>
        <taxon>Hyphomicrobiales</taxon>
        <taxon>Boseaceae</taxon>
        <taxon>Bosea</taxon>
    </lineage>
</organism>
<dbReference type="Proteomes" id="UP000236743">
    <property type="component" value="Unassembled WGS sequence"/>
</dbReference>